<evidence type="ECO:0000313" key="2">
    <source>
        <dbReference type="WBParaSite" id="JU765_v2.g13339.t1"/>
    </source>
</evidence>
<evidence type="ECO:0000313" key="1">
    <source>
        <dbReference type="Proteomes" id="UP000887576"/>
    </source>
</evidence>
<proteinExistence type="predicted"/>
<name>A0AC34Q606_9BILA</name>
<dbReference type="WBParaSite" id="JU765_v2.g13339.t1">
    <property type="protein sequence ID" value="JU765_v2.g13339.t1"/>
    <property type="gene ID" value="JU765_v2.g13339"/>
</dbReference>
<protein>
    <submittedName>
        <fullName evidence="2">Homeobox domain-containing protein</fullName>
    </submittedName>
</protein>
<sequence>MLPPFYTGEENPDLDHSGLQNNGTNGYFSNSPETKFNINPNVGSTGNFVDSMSTIKQPFEWPSETLNPYTVAGTNYPMMMNPTAANPQFIGTDNYFGDPSTSLANNSAHPYYHAMAAATNNYYTPFSTDYNALMNWKAARFAADTIPSSNSRNNVIRTQQRKPPHKYGPGTNNVRVRTQDTYRTVYSELQRLELEKEFCTSKFITTTRKAELADELKLTERQIKIWFQNRRAKERKTEPKTYKMNGNHRR</sequence>
<organism evidence="1 2">
    <name type="scientific">Panagrolaimus sp. JU765</name>
    <dbReference type="NCBI Taxonomy" id="591449"/>
    <lineage>
        <taxon>Eukaryota</taxon>
        <taxon>Metazoa</taxon>
        <taxon>Ecdysozoa</taxon>
        <taxon>Nematoda</taxon>
        <taxon>Chromadorea</taxon>
        <taxon>Rhabditida</taxon>
        <taxon>Tylenchina</taxon>
        <taxon>Panagrolaimomorpha</taxon>
        <taxon>Panagrolaimoidea</taxon>
        <taxon>Panagrolaimidae</taxon>
        <taxon>Panagrolaimus</taxon>
    </lineage>
</organism>
<accession>A0AC34Q606</accession>
<reference evidence="2" key="1">
    <citation type="submission" date="2022-11" db="UniProtKB">
        <authorList>
            <consortium name="WormBaseParasite"/>
        </authorList>
    </citation>
    <scope>IDENTIFICATION</scope>
</reference>
<dbReference type="Proteomes" id="UP000887576">
    <property type="component" value="Unplaced"/>
</dbReference>